<name>A0A1I8MQ53_MUSDO</name>
<dbReference type="VEuPathDB" id="VectorBase:MDOMA2_004845"/>
<sequence length="219" mass="25995">MSKQRKYFIIFLFLLLHHSSVDGARFEFILDNDRIFDDCTHIPGSKGMDHLLDFKELHMEFQDGRVGIRGNSTNVWEGVKSTDIVQVKHKDEAENCHNLLNNFYLQGHGELHKFQRGDWQPTPILMVVMDFCKVQFDPKTDWYQLWTKNVPEHERKCINTYGQVYHYNDFTVDTVFDFPANMEGRYKLVTRFRAMDPVTLQYRPSEICYQVLGEFIKLK</sequence>
<protein>
    <submittedName>
        <fullName evidence="1">Uncharacterized protein</fullName>
    </submittedName>
</protein>
<accession>A0A1I8MQ53</accession>
<reference evidence="1" key="1">
    <citation type="submission" date="2020-05" db="UniProtKB">
        <authorList>
            <consortium name="EnsemblMetazoa"/>
        </authorList>
    </citation>
    <scope>IDENTIFICATION</scope>
    <source>
        <strain evidence="1">Aabys</strain>
    </source>
</reference>
<dbReference type="eggNOG" id="ENOG502T8HV">
    <property type="taxonomic scope" value="Eukaryota"/>
</dbReference>
<dbReference type="AlphaFoldDB" id="A0A1I8MQ53"/>
<organism evidence="1">
    <name type="scientific">Musca domestica</name>
    <name type="common">House fly</name>
    <dbReference type="NCBI Taxonomy" id="7370"/>
    <lineage>
        <taxon>Eukaryota</taxon>
        <taxon>Metazoa</taxon>
        <taxon>Ecdysozoa</taxon>
        <taxon>Arthropoda</taxon>
        <taxon>Hexapoda</taxon>
        <taxon>Insecta</taxon>
        <taxon>Pterygota</taxon>
        <taxon>Neoptera</taxon>
        <taxon>Endopterygota</taxon>
        <taxon>Diptera</taxon>
        <taxon>Brachycera</taxon>
        <taxon>Muscomorpha</taxon>
        <taxon>Muscoidea</taxon>
        <taxon>Muscidae</taxon>
        <taxon>Musca</taxon>
    </lineage>
</organism>
<evidence type="ECO:0000313" key="1">
    <source>
        <dbReference type="EnsemblMetazoa" id="MDOA007300-PA"/>
    </source>
</evidence>
<dbReference type="SMART" id="SM00675">
    <property type="entry name" value="DM11"/>
    <property type="match status" value="1"/>
</dbReference>
<dbReference type="EnsemblMetazoa" id="MDOA007300-RA">
    <property type="protein sequence ID" value="MDOA007300-PA"/>
    <property type="gene ID" value="MDOA007300"/>
</dbReference>
<dbReference type="InterPro" id="IPR006601">
    <property type="entry name" value="Uncharacterised_DM11_DROME"/>
</dbReference>
<proteinExistence type="predicted"/>
<dbReference type="VEuPathDB" id="VectorBase:MDOA007300"/>